<accession>A0A1G7G9V4</accession>
<evidence type="ECO:0000313" key="4">
    <source>
        <dbReference type="Proteomes" id="UP000198748"/>
    </source>
</evidence>
<dbReference type="PANTHER" id="PTHR43747">
    <property type="entry name" value="FAD-BINDING PROTEIN"/>
    <property type="match status" value="1"/>
</dbReference>
<dbReference type="AlphaFoldDB" id="A0A1G7G9V4"/>
<keyword evidence="2" id="KW-0503">Monooxygenase</keyword>
<dbReference type="Pfam" id="PF04820">
    <property type="entry name" value="Trp_halogenase"/>
    <property type="match status" value="2"/>
</dbReference>
<dbReference type="RefSeq" id="WP_090150317.1">
    <property type="nucleotide sequence ID" value="NZ_FNAN01000007.1"/>
</dbReference>
<dbReference type="SUPFAM" id="SSF51905">
    <property type="entry name" value="FAD/NAD(P)-binding domain"/>
    <property type="match status" value="1"/>
</dbReference>
<reference evidence="4" key="1">
    <citation type="submission" date="2016-10" db="EMBL/GenBank/DDBJ databases">
        <authorList>
            <person name="Varghese N."/>
            <person name="Submissions S."/>
        </authorList>
    </citation>
    <scope>NUCLEOTIDE SEQUENCE [LARGE SCALE GENOMIC DNA]</scope>
    <source>
        <strain evidence="4">DSM 25329</strain>
    </source>
</reference>
<dbReference type="Gene3D" id="3.30.9.100">
    <property type="match status" value="1"/>
</dbReference>
<protein>
    <submittedName>
        <fullName evidence="3">Dehydrogenase (Flavoprotein)</fullName>
    </submittedName>
</protein>
<name>A0A1G7G9V4_9BACT</name>
<dbReference type="EMBL" id="FNAN01000007">
    <property type="protein sequence ID" value="SDE84873.1"/>
    <property type="molecule type" value="Genomic_DNA"/>
</dbReference>
<evidence type="ECO:0000256" key="1">
    <source>
        <dbReference type="ARBA" id="ARBA00023002"/>
    </source>
</evidence>
<dbReference type="InterPro" id="IPR006905">
    <property type="entry name" value="Flavin_halogenase"/>
</dbReference>
<dbReference type="Proteomes" id="UP000198748">
    <property type="component" value="Unassembled WGS sequence"/>
</dbReference>
<dbReference type="InterPro" id="IPR050816">
    <property type="entry name" value="Flavin-dep_Halogenase_NPB"/>
</dbReference>
<dbReference type="STRING" id="659014.SAMN04487996_107178"/>
<organism evidence="3 4">
    <name type="scientific">Dyadobacter soli</name>
    <dbReference type="NCBI Taxonomy" id="659014"/>
    <lineage>
        <taxon>Bacteria</taxon>
        <taxon>Pseudomonadati</taxon>
        <taxon>Bacteroidota</taxon>
        <taxon>Cytophagia</taxon>
        <taxon>Cytophagales</taxon>
        <taxon>Spirosomataceae</taxon>
        <taxon>Dyadobacter</taxon>
    </lineage>
</organism>
<dbReference type="OrthoDB" id="9806565at2"/>
<dbReference type="Gene3D" id="3.50.50.60">
    <property type="entry name" value="FAD/NAD(P)-binding domain"/>
    <property type="match status" value="1"/>
</dbReference>
<keyword evidence="1" id="KW-0560">Oxidoreductase</keyword>
<proteinExistence type="predicted"/>
<dbReference type="PANTHER" id="PTHR43747:SF5">
    <property type="entry name" value="FAD-BINDING DOMAIN-CONTAINING PROTEIN"/>
    <property type="match status" value="1"/>
</dbReference>
<evidence type="ECO:0000256" key="2">
    <source>
        <dbReference type="ARBA" id="ARBA00023033"/>
    </source>
</evidence>
<dbReference type="GO" id="GO:0004497">
    <property type="term" value="F:monooxygenase activity"/>
    <property type="evidence" value="ECO:0007669"/>
    <property type="project" value="UniProtKB-KW"/>
</dbReference>
<gene>
    <name evidence="3" type="ORF">SAMN04487996_107178</name>
</gene>
<dbReference type="InterPro" id="IPR036188">
    <property type="entry name" value="FAD/NAD-bd_sf"/>
</dbReference>
<keyword evidence="4" id="KW-1185">Reference proteome</keyword>
<evidence type="ECO:0000313" key="3">
    <source>
        <dbReference type="EMBL" id="SDE84873.1"/>
    </source>
</evidence>
<sequence>MVQYFEIVIIGAGPAGLTAAIRLLEMGHSVALIEQEAFPRPQIGESLSPGVRPIFAYIGAGYLLDDPGYLHNLPAAIAWDGGEPTLLEAGQRGAGLMVDRAHLDAQMLAFAVSKGLHVFQPAKMVATSFQNDQCELKIQSAAGDFHITSRIVLDARGRKGAHTRGCMQLAPASVALWTHVPANATPRTFRPDAARIETVDEGWIWGAPVPGNEYRIMAFTDPESLKGQSPAQVMQQMVSKSRLFHFAAMDSLHFEIQTCLVNAYVHTQPWEQYFIKIGEAAFTLDPLSSTGVEVAMRFSLQTAIAVHTMLIDGDEAVAKAFYENKLAEAVTSHQRWTSEYYAQSGKASANFPFWEKRRSFHADALPVINAFTEQIKQRLTRESPTHQAKEPAAIPIDPLIRFLWDKPVRLSAELAFSSEFAVTGDRVEIRRALVHPNLSRPMVYINHIEIPPLLNALGEEATYGTAIETWCRQLPLADVKKVLGFLWGAEIVQ</sequence>